<keyword evidence="1" id="KW-0472">Membrane</keyword>
<feature type="transmembrane region" description="Helical" evidence="1">
    <location>
        <begin position="6"/>
        <end position="28"/>
    </location>
</feature>
<dbReference type="Pfam" id="PF04247">
    <property type="entry name" value="SirB"/>
    <property type="match status" value="1"/>
</dbReference>
<feature type="transmembrane region" description="Helical" evidence="1">
    <location>
        <begin position="101"/>
        <end position="119"/>
    </location>
</feature>
<dbReference type="PANTHER" id="PTHR39594:SF1">
    <property type="entry name" value="PROTEIN YCHQ"/>
    <property type="match status" value="1"/>
</dbReference>
<dbReference type="EMBL" id="CP133720">
    <property type="protein sequence ID" value="WMW80482.1"/>
    <property type="molecule type" value="Genomic_DNA"/>
</dbReference>
<feature type="transmembrane region" description="Helical" evidence="1">
    <location>
        <begin position="70"/>
        <end position="89"/>
    </location>
</feature>
<feature type="transmembrane region" description="Helical" evidence="1">
    <location>
        <begin position="40"/>
        <end position="64"/>
    </location>
</feature>
<proteinExistence type="predicted"/>
<evidence type="ECO:0000313" key="2">
    <source>
        <dbReference type="EMBL" id="WMW80482.1"/>
    </source>
</evidence>
<name>A0ABY9RGX4_9BURK</name>
<protein>
    <submittedName>
        <fullName evidence="2">SirB2 family protein</fullName>
    </submittedName>
</protein>
<keyword evidence="1" id="KW-1133">Transmembrane helix</keyword>
<keyword evidence="3" id="KW-1185">Reference proteome</keyword>
<dbReference type="RefSeq" id="WP_309481975.1">
    <property type="nucleotide sequence ID" value="NZ_CP133720.1"/>
</dbReference>
<accession>A0ABY9RGX4</accession>
<dbReference type="InterPro" id="IPR007360">
    <property type="entry name" value="SirB"/>
</dbReference>
<keyword evidence="1" id="KW-0812">Transmembrane</keyword>
<evidence type="ECO:0000313" key="3">
    <source>
        <dbReference type="Proteomes" id="UP001181355"/>
    </source>
</evidence>
<sequence>MLSYTALKHLHIACVVISLSLFILRFYWSFSSPQQLQKKWVRVLPHSVDTVLLISAISMAWIAGLNPLDHFWLLGKIMGLLAYIVFGYIALKSVGSQRGRILAFIGALFWFALIVHLALNKSL</sequence>
<reference evidence="2" key="1">
    <citation type="submission" date="2023-09" db="EMBL/GenBank/DDBJ databases">
        <title>Undibacterium sp. 20NA77.5 isolated from freshwater.</title>
        <authorList>
            <person name="Le V."/>
            <person name="Ko S.-R."/>
            <person name="Ahn C.-Y."/>
            <person name="Oh H.-M."/>
        </authorList>
    </citation>
    <scope>NUCLEOTIDE SEQUENCE</scope>
    <source>
        <strain evidence="2">20NA77.5</strain>
    </source>
</reference>
<dbReference type="PIRSF" id="PIRSF005610">
    <property type="entry name" value="SirB"/>
    <property type="match status" value="1"/>
</dbReference>
<dbReference type="PANTHER" id="PTHR39594">
    <property type="entry name" value="PROTEIN YCHQ"/>
    <property type="match status" value="1"/>
</dbReference>
<dbReference type="Proteomes" id="UP001181355">
    <property type="component" value="Chromosome"/>
</dbReference>
<organism evidence="2 3">
    <name type="scientific">Undibacterium cyanobacteriorum</name>
    <dbReference type="NCBI Taxonomy" id="3073561"/>
    <lineage>
        <taxon>Bacteria</taxon>
        <taxon>Pseudomonadati</taxon>
        <taxon>Pseudomonadota</taxon>
        <taxon>Betaproteobacteria</taxon>
        <taxon>Burkholderiales</taxon>
        <taxon>Oxalobacteraceae</taxon>
        <taxon>Undibacterium</taxon>
    </lineage>
</organism>
<evidence type="ECO:0000256" key="1">
    <source>
        <dbReference type="SAM" id="Phobius"/>
    </source>
</evidence>
<gene>
    <name evidence="2" type="ORF">RF679_17855</name>
</gene>